<accession>J1HLZ2</accession>
<evidence type="ECO:0000256" key="6">
    <source>
        <dbReference type="PROSITE-ProRule" id="PRU00169"/>
    </source>
</evidence>
<dbReference type="PANTHER" id="PTHR48111">
    <property type="entry name" value="REGULATOR OF RPOS"/>
    <property type="match status" value="1"/>
</dbReference>
<keyword evidence="3" id="KW-0805">Transcription regulation</keyword>
<protein>
    <submittedName>
        <fullName evidence="11">Putative sensory transduction protein RegX3</fullName>
    </submittedName>
</protein>
<dbReference type="GO" id="GO:0005829">
    <property type="term" value="C:cytosol"/>
    <property type="evidence" value="ECO:0007669"/>
    <property type="project" value="TreeGrafter"/>
</dbReference>
<dbReference type="GO" id="GO:0000976">
    <property type="term" value="F:transcription cis-regulatory region binding"/>
    <property type="evidence" value="ECO:0007669"/>
    <property type="project" value="TreeGrafter"/>
</dbReference>
<dbReference type="GO" id="GO:0032993">
    <property type="term" value="C:protein-DNA complex"/>
    <property type="evidence" value="ECO:0007669"/>
    <property type="project" value="TreeGrafter"/>
</dbReference>
<dbReference type="EMBL" id="AKFT01000055">
    <property type="protein sequence ID" value="EJF46598.1"/>
    <property type="molecule type" value="Genomic_DNA"/>
</dbReference>
<dbReference type="SUPFAM" id="SSF46894">
    <property type="entry name" value="C-terminal effector domain of the bipartite response regulators"/>
    <property type="match status" value="1"/>
</dbReference>
<name>J1HLZ2_9ACTO</name>
<evidence type="ECO:0000256" key="8">
    <source>
        <dbReference type="SAM" id="MobiDB-lite"/>
    </source>
</evidence>
<keyword evidence="1 6" id="KW-0597">Phosphoprotein</keyword>
<evidence type="ECO:0000313" key="11">
    <source>
        <dbReference type="EMBL" id="EJF46598.1"/>
    </source>
</evidence>
<gene>
    <name evidence="11" type="ORF">HMPREF1318_1884</name>
</gene>
<dbReference type="InterPro" id="IPR001867">
    <property type="entry name" value="OmpR/PhoB-type_DNA-bd"/>
</dbReference>
<feature type="domain" description="OmpR/PhoB-type" evidence="10">
    <location>
        <begin position="140"/>
        <end position="240"/>
    </location>
</feature>
<dbReference type="eggNOG" id="COG0745">
    <property type="taxonomic scope" value="Bacteria"/>
</dbReference>
<dbReference type="InterPro" id="IPR036388">
    <property type="entry name" value="WH-like_DNA-bd_sf"/>
</dbReference>
<feature type="DNA-binding region" description="OmpR/PhoB-type" evidence="7">
    <location>
        <begin position="140"/>
        <end position="240"/>
    </location>
</feature>
<dbReference type="RefSeq" id="WP_008730471.1">
    <property type="nucleotide sequence ID" value="NZ_AKFT01000055.1"/>
</dbReference>
<reference evidence="11 12" key="1">
    <citation type="submission" date="2012-05" db="EMBL/GenBank/DDBJ databases">
        <authorList>
            <person name="Harkins D.M."/>
            <person name="Madupu R."/>
            <person name="Durkin A.S."/>
            <person name="Torralba M."/>
            <person name="Methe B."/>
            <person name="Sutton G.G."/>
            <person name="Nelson K.E."/>
        </authorList>
    </citation>
    <scope>NUCLEOTIDE SEQUENCE [LARGE SCALE GENOMIC DNA]</scope>
    <source>
        <strain evidence="11 12">F0489</strain>
    </source>
</reference>
<feature type="region of interest" description="Disordered" evidence="8">
    <location>
        <begin position="123"/>
        <end position="143"/>
    </location>
</feature>
<dbReference type="GO" id="GO:0006355">
    <property type="term" value="P:regulation of DNA-templated transcription"/>
    <property type="evidence" value="ECO:0007669"/>
    <property type="project" value="InterPro"/>
</dbReference>
<dbReference type="Gene3D" id="3.40.50.2300">
    <property type="match status" value="1"/>
</dbReference>
<evidence type="ECO:0000256" key="5">
    <source>
        <dbReference type="ARBA" id="ARBA00023163"/>
    </source>
</evidence>
<dbReference type="GO" id="GO:0000156">
    <property type="term" value="F:phosphorelay response regulator activity"/>
    <property type="evidence" value="ECO:0007669"/>
    <property type="project" value="TreeGrafter"/>
</dbReference>
<dbReference type="Pfam" id="PF00072">
    <property type="entry name" value="Response_reg"/>
    <property type="match status" value="1"/>
</dbReference>
<dbReference type="SMART" id="SM00862">
    <property type="entry name" value="Trans_reg_C"/>
    <property type="match status" value="1"/>
</dbReference>
<dbReference type="PROSITE" id="PS50110">
    <property type="entry name" value="RESPONSE_REGULATORY"/>
    <property type="match status" value="1"/>
</dbReference>
<dbReference type="PANTHER" id="PTHR48111:SF1">
    <property type="entry name" value="TWO-COMPONENT RESPONSE REGULATOR ORR33"/>
    <property type="match status" value="1"/>
</dbReference>
<dbReference type="InterPro" id="IPR039420">
    <property type="entry name" value="WalR-like"/>
</dbReference>
<evidence type="ECO:0000259" key="10">
    <source>
        <dbReference type="PROSITE" id="PS51755"/>
    </source>
</evidence>
<dbReference type="AlphaFoldDB" id="J1HLZ2"/>
<evidence type="ECO:0000256" key="1">
    <source>
        <dbReference type="ARBA" id="ARBA00022553"/>
    </source>
</evidence>
<dbReference type="PROSITE" id="PS51755">
    <property type="entry name" value="OMPR_PHOB"/>
    <property type="match status" value="1"/>
</dbReference>
<feature type="modified residue" description="4-aspartylphosphate" evidence="6">
    <location>
        <position position="55"/>
    </location>
</feature>
<evidence type="ECO:0000313" key="12">
    <source>
        <dbReference type="Proteomes" id="UP000002941"/>
    </source>
</evidence>
<dbReference type="Pfam" id="PF00486">
    <property type="entry name" value="Trans_reg_C"/>
    <property type="match status" value="1"/>
</dbReference>
<dbReference type="InterPro" id="IPR016032">
    <property type="entry name" value="Sig_transdc_resp-reg_C-effctor"/>
</dbReference>
<dbReference type="Gene3D" id="1.10.10.10">
    <property type="entry name" value="Winged helix-like DNA-binding domain superfamily/Winged helix DNA-binding domain"/>
    <property type="match status" value="1"/>
</dbReference>
<sequence length="241" mass="26123">MSASVDVLLVEDEADLAAATRDYLSAFGLHVLHCPDAESALASAGARAPGVVLLDVNLPGMSGFELCRELRGSTRAPIIFVSARSADVDQVQGLSLGADDFITKPFSLAVLLAKVRRALERSADSPPAVEDAGSSSDDAAEKTDFDDGRLRVEFSTGRTYLDGRELHLTALEDRILRHLVSHRGAVCTKEDIIRSVWGDEFTSEGTLTVHVRRLRARIEKEPDSPACIRTVWGRGYLFEAS</sequence>
<dbReference type="PATRIC" id="fig|1125718.3.peg.780"/>
<evidence type="ECO:0000259" key="9">
    <source>
        <dbReference type="PROSITE" id="PS50110"/>
    </source>
</evidence>
<dbReference type="CDD" id="cd17574">
    <property type="entry name" value="REC_OmpR"/>
    <property type="match status" value="1"/>
</dbReference>
<evidence type="ECO:0000256" key="2">
    <source>
        <dbReference type="ARBA" id="ARBA00023012"/>
    </source>
</evidence>
<evidence type="ECO:0000256" key="4">
    <source>
        <dbReference type="ARBA" id="ARBA00023125"/>
    </source>
</evidence>
<evidence type="ECO:0000256" key="7">
    <source>
        <dbReference type="PROSITE-ProRule" id="PRU01091"/>
    </source>
</evidence>
<dbReference type="OrthoDB" id="3197131at2"/>
<keyword evidence="5" id="KW-0804">Transcription</keyword>
<dbReference type="Proteomes" id="UP000002941">
    <property type="component" value="Unassembled WGS sequence"/>
</dbReference>
<feature type="domain" description="Response regulatory" evidence="9">
    <location>
        <begin position="6"/>
        <end position="119"/>
    </location>
</feature>
<keyword evidence="12" id="KW-1185">Reference proteome</keyword>
<dbReference type="CDD" id="cd00383">
    <property type="entry name" value="trans_reg_C"/>
    <property type="match status" value="1"/>
</dbReference>
<dbReference type="InterPro" id="IPR001789">
    <property type="entry name" value="Sig_transdc_resp-reg_receiver"/>
</dbReference>
<proteinExistence type="predicted"/>
<organism evidence="11 12">
    <name type="scientific">Actinomyces massiliensis F0489</name>
    <dbReference type="NCBI Taxonomy" id="1125718"/>
    <lineage>
        <taxon>Bacteria</taxon>
        <taxon>Bacillati</taxon>
        <taxon>Actinomycetota</taxon>
        <taxon>Actinomycetes</taxon>
        <taxon>Actinomycetales</taxon>
        <taxon>Actinomycetaceae</taxon>
        <taxon>Actinomyces</taxon>
    </lineage>
</organism>
<dbReference type="SMART" id="SM00448">
    <property type="entry name" value="REC"/>
    <property type="match status" value="1"/>
</dbReference>
<keyword evidence="2" id="KW-0902">Two-component regulatory system</keyword>
<dbReference type="InterPro" id="IPR011006">
    <property type="entry name" value="CheY-like_superfamily"/>
</dbReference>
<dbReference type="SUPFAM" id="SSF52172">
    <property type="entry name" value="CheY-like"/>
    <property type="match status" value="1"/>
</dbReference>
<evidence type="ECO:0000256" key="3">
    <source>
        <dbReference type="ARBA" id="ARBA00023015"/>
    </source>
</evidence>
<keyword evidence="4 7" id="KW-0238">DNA-binding</keyword>
<comment type="caution">
    <text evidence="11">The sequence shown here is derived from an EMBL/GenBank/DDBJ whole genome shotgun (WGS) entry which is preliminary data.</text>
</comment>